<dbReference type="Gene3D" id="2.10.270.10">
    <property type="entry name" value="Cholin Binding"/>
    <property type="match status" value="1"/>
</dbReference>
<reference evidence="3 4" key="1">
    <citation type="submission" date="2019-09" db="EMBL/GenBank/DDBJ databases">
        <title>FDA dAtabase for Regulatory Grade micrObial Sequences (FDA-ARGOS): Supporting development and validation of Infectious Disease Dx tests.</title>
        <authorList>
            <person name="Sciortino C."/>
            <person name="Tallon L."/>
            <person name="Sadzewicz L."/>
            <person name="Vavikolanu K."/>
            <person name="Mehta A."/>
            <person name="Aluvathingal J."/>
            <person name="Nadendla S."/>
            <person name="Nandy P."/>
            <person name="Geyer C."/>
            <person name="Yan Y."/>
            <person name="Sichtig H."/>
        </authorList>
    </citation>
    <scope>NUCLEOTIDE SEQUENCE [LARGE SCALE GENOMIC DNA]</scope>
    <source>
        <strain evidence="3 4">FDAARGOS_666</strain>
    </source>
</reference>
<accession>A0AAE7CUD6</accession>
<organism evidence="3 4">
    <name type="scientific">Streptococcus gallolyticus</name>
    <dbReference type="NCBI Taxonomy" id="315405"/>
    <lineage>
        <taxon>Bacteria</taxon>
        <taxon>Bacillati</taxon>
        <taxon>Bacillota</taxon>
        <taxon>Bacilli</taxon>
        <taxon>Lactobacillales</taxon>
        <taxon>Streptococcaceae</taxon>
        <taxon>Streptococcus</taxon>
    </lineage>
</organism>
<dbReference type="Pfam" id="PF01473">
    <property type="entry name" value="Choline_bind_1"/>
    <property type="match status" value="1"/>
</dbReference>
<name>A0AAE7CUD6_9STRE</name>
<sequence>MTSYAFADELDGADNCVTSSLVESQEQETNTFYQVDGKWYYLGENGVAINP</sequence>
<evidence type="ECO:0000313" key="3">
    <source>
        <dbReference type="EMBL" id="QIX73856.1"/>
    </source>
</evidence>
<dbReference type="Proteomes" id="UP000503130">
    <property type="component" value="Chromosome"/>
</dbReference>
<dbReference type="InterPro" id="IPR018337">
    <property type="entry name" value="Cell_wall/Cho-bd_repeat"/>
</dbReference>
<keyword evidence="1" id="KW-0677">Repeat</keyword>
<proteinExistence type="predicted"/>
<dbReference type="EMBL" id="CP050959">
    <property type="protein sequence ID" value="QIX73856.1"/>
    <property type="molecule type" value="Genomic_DNA"/>
</dbReference>
<dbReference type="PROSITE" id="PS51170">
    <property type="entry name" value="CW"/>
    <property type="match status" value="1"/>
</dbReference>
<dbReference type="RefSeq" id="WP_020916643.1">
    <property type="nucleotide sequence ID" value="NZ_CP050959.1"/>
</dbReference>
<evidence type="ECO:0000256" key="2">
    <source>
        <dbReference type="PROSITE-ProRule" id="PRU00591"/>
    </source>
</evidence>
<evidence type="ECO:0000256" key="1">
    <source>
        <dbReference type="ARBA" id="ARBA00022737"/>
    </source>
</evidence>
<feature type="repeat" description="Cell wall-binding" evidence="2">
    <location>
        <begin position="29"/>
        <end position="48"/>
    </location>
</feature>
<gene>
    <name evidence="3" type="ORF">FOB74_04980</name>
</gene>
<dbReference type="AlphaFoldDB" id="A0AAE7CUD6"/>
<protein>
    <submittedName>
        <fullName evidence="3">Uncharacterized protein</fullName>
    </submittedName>
</protein>
<evidence type="ECO:0000313" key="4">
    <source>
        <dbReference type="Proteomes" id="UP000503130"/>
    </source>
</evidence>